<dbReference type="CDD" id="cd20273">
    <property type="entry name" value="Complex1_LYR_unchar"/>
    <property type="match status" value="1"/>
</dbReference>
<dbReference type="RefSeq" id="XP_047843990.1">
    <property type="nucleotide sequence ID" value="XM_047988000.1"/>
</dbReference>
<name>A0A9Q8VD39_9HYPO</name>
<feature type="region of interest" description="Disordered" evidence="1">
    <location>
        <begin position="71"/>
        <end position="91"/>
    </location>
</feature>
<dbReference type="GeneID" id="72068538"/>
<evidence type="ECO:0000313" key="4">
    <source>
        <dbReference type="Proteomes" id="UP000829364"/>
    </source>
</evidence>
<feature type="compositionally biased region" description="Low complexity" evidence="1">
    <location>
        <begin position="121"/>
        <end position="132"/>
    </location>
</feature>
<organism evidence="3 4">
    <name type="scientific">Purpureocillium takamizusanense</name>
    <dbReference type="NCBI Taxonomy" id="2060973"/>
    <lineage>
        <taxon>Eukaryota</taxon>
        <taxon>Fungi</taxon>
        <taxon>Dikarya</taxon>
        <taxon>Ascomycota</taxon>
        <taxon>Pezizomycotina</taxon>
        <taxon>Sordariomycetes</taxon>
        <taxon>Hypocreomycetidae</taxon>
        <taxon>Hypocreales</taxon>
        <taxon>Ophiocordycipitaceae</taxon>
        <taxon>Purpureocillium</taxon>
    </lineage>
</organism>
<gene>
    <name evidence="3" type="ORF">JDV02_006589</name>
</gene>
<feature type="domain" description="LYR motif-containing protein Cup1-like N-terminal" evidence="2">
    <location>
        <begin position="17"/>
        <end position="98"/>
    </location>
</feature>
<proteinExistence type="predicted"/>
<dbReference type="InterPro" id="IPR046896">
    <property type="entry name" value="Cup1-like_N"/>
</dbReference>
<dbReference type="AlphaFoldDB" id="A0A9Q8VD39"/>
<dbReference type="Proteomes" id="UP000829364">
    <property type="component" value="Chromosome 6"/>
</dbReference>
<accession>A0A9Q8VD39</accession>
<sequence>MPAPSYPIPPFLSPLHLYRHILREVSYLPPAFRATISSRIRNRFHRHRKYDPRAKAHLSRASNTLRTLRAANSGDPRAMGGLISKGFGRSGGRRRELMAQLVKPQGPSNSQELEALLDQPSTTHSSASTSAAEAPCPKKPKNAFFLKWDQKKLLQLMQSQRKQHKDTRGTASWPSRTLKGSDPNTTVPTSTIWGKPPAESLIRTKKARWWKLNADKIMPPLGKGEWDLLERLSNGAQGEAEWAVPARRPTAKPVAGPESMAESFDWESWATQPAATVERRNSMWQRKRSGGSDNGPYAGREQTSYFPARWFRRAYNRTWQLTPTMSQDPKTLRYSFRWGSVQPKFPPPTAAQLEIFEGVDEQGHRVREGSVS</sequence>
<feature type="region of interest" description="Disordered" evidence="1">
    <location>
        <begin position="157"/>
        <end position="196"/>
    </location>
</feature>
<keyword evidence="4" id="KW-1185">Reference proteome</keyword>
<dbReference type="Pfam" id="PF20263">
    <property type="entry name" value="LYRM2-like"/>
    <property type="match status" value="1"/>
</dbReference>
<reference evidence="3" key="1">
    <citation type="submission" date="2021-11" db="EMBL/GenBank/DDBJ databases">
        <title>Purpureocillium_takamizusanense_genome.</title>
        <authorList>
            <person name="Nguyen N.-H."/>
        </authorList>
    </citation>
    <scope>NUCLEOTIDE SEQUENCE</scope>
    <source>
        <strain evidence="3">PT3</strain>
    </source>
</reference>
<evidence type="ECO:0000256" key="1">
    <source>
        <dbReference type="SAM" id="MobiDB-lite"/>
    </source>
</evidence>
<protein>
    <recommendedName>
        <fullName evidence="2">LYR motif-containing protein Cup1-like N-terminal domain-containing protein</fullName>
    </recommendedName>
</protein>
<dbReference type="OrthoDB" id="5521299at2759"/>
<evidence type="ECO:0000259" key="2">
    <source>
        <dbReference type="Pfam" id="PF20263"/>
    </source>
</evidence>
<feature type="region of interest" description="Disordered" evidence="1">
    <location>
        <begin position="118"/>
        <end position="138"/>
    </location>
</feature>
<evidence type="ECO:0000313" key="3">
    <source>
        <dbReference type="EMBL" id="UNI20509.1"/>
    </source>
</evidence>
<dbReference type="EMBL" id="CP086359">
    <property type="protein sequence ID" value="UNI20509.1"/>
    <property type="molecule type" value="Genomic_DNA"/>
</dbReference>
<feature type="compositionally biased region" description="Polar residues" evidence="1">
    <location>
        <begin position="182"/>
        <end position="192"/>
    </location>
</feature>
<dbReference type="KEGG" id="ptkz:JDV02_006589"/>